<name>A0A5B9W4P8_9BACT</name>
<organism evidence="1 2">
    <name type="scientific">Aquisphaera giovannonii</name>
    <dbReference type="NCBI Taxonomy" id="406548"/>
    <lineage>
        <taxon>Bacteria</taxon>
        <taxon>Pseudomonadati</taxon>
        <taxon>Planctomycetota</taxon>
        <taxon>Planctomycetia</taxon>
        <taxon>Isosphaerales</taxon>
        <taxon>Isosphaeraceae</taxon>
        <taxon>Aquisphaera</taxon>
    </lineage>
</organism>
<dbReference type="RefSeq" id="WP_148594896.1">
    <property type="nucleotide sequence ID" value="NZ_CP042997.1"/>
</dbReference>
<dbReference type="AlphaFoldDB" id="A0A5B9W4P8"/>
<keyword evidence="2" id="KW-1185">Reference proteome</keyword>
<sequence>MARYDDYHRTVIGYHGTGLTAALRIVNRIEDFRWSDRDYDWLGRGIYFWEYAPNQALNFAKIRQRQYQRKKHKTPDDRRRATEPLAVVACMVRLGFCLDLTEPENIEYVASVYQDYRALMAEMGVEPPGNSRKYRRLDCAVFEYAYKVIGESAPNSTVDTARGIYVPTAGDRRIWPGSWIARDTHIQLCVRNPASLLGTWLHHPTGLEVNDVCEALRGGVARVEREDP</sequence>
<protein>
    <submittedName>
        <fullName evidence="1">Uncharacterized protein</fullName>
    </submittedName>
</protein>
<dbReference type="OrthoDB" id="274805at2"/>
<dbReference type="EMBL" id="CP042997">
    <property type="protein sequence ID" value="QEH35051.1"/>
    <property type="molecule type" value="Genomic_DNA"/>
</dbReference>
<evidence type="ECO:0000313" key="1">
    <source>
        <dbReference type="EMBL" id="QEH35051.1"/>
    </source>
</evidence>
<reference evidence="1 2" key="1">
    <citation type="submission" date="2019-08" db="EMBL/GenBank/DDBJ databases">
        <title>Deep-cultivation of Planctomycetes and their phenomic and genomic characterization uncovers novel biology.</title>
        <authorList>
            <person name="Wiegand S."/>
            <person name="Jogler M."/>
            <person name="Boedeker C."/>
            <person name="Pinto D."/>
            <person name="Vollmers J."/>
            <person name="Rivas-Marin E."/>
            <person name="Kohn T."/>
            <person name="Peeters S.H."/>
            <person name="Heuer A."/>
            <person name="Rast P."/>
            <person name="Oberbeckmann S."/>
            <person name="Bunk B."/>
            <person name="Jeske O."/>
            <person name="Meyerdierks A."/>
            <person name="Storesund J.E."/>
            <person name="Kallscheuer N."/>
            <person name="Luecker S."/>
            <person name="Lage O.M."/>
            <person name="Pohl T."/>
            <person name="Merkel B.J."/>
            <person name="Hornburger P."/>
            <person name="Mueller R.-W."/>
            <person name="Bruemmer F."/>
            <person name="Labrenz M."/>
            <person name="Spormann A.M."/>
            <person name="Op den Camp H."/>
            <person name="Overmann J."/>
            <person name="Amann R."/>
            <person name="Jetten M.S.M."/>
            <person name="Mascher T."/>
            <person name="Medema M.H."/>
            <person name="Devos D.P."/>
            <person name="Kaster A.-K."/>
            <person name="Ovreas L."/>
            <person name="Rohde M."/>
            <person name="Galperin M.Y."/>
            <person name="Jogler C."/>
        </authorList>
    </citation>
    <scope>NUCLEOTIDE SEQUENCE [LARGE SCALE GENOMIC DNA]</scope>
    <source>
        <strain evidence="1 2">OJF2</strain>
    </source>
</reference>
<dbReference type="Gene3D" id="3.90.175.10">
    <property type="entry name" value="Diphtheria Toxin, domain 1"/>
    <property type="match status" value="1"/>
</dbReference>
<proteinExistence type="predicted"/>
<dbReference type="KEGG" id="agv:OJF2_35960"/>
<accession>A0A5B9W4P8</accession>
<evidence type="ECO:0000313" key="2">
    <source>
        <dbReference type="Proteomes" id="UP000324233"/>
    </source>
</evidence>
<gene>
    <name evidence="1" type="ORF">OJF2_35960</name>
</gene>
<dbReference type="SUPFAM" id="SSF56399">
    <property type="entry name" value="ADP-ribosylation"/>
    <property type="match status" value="1"/>
</dbReference>
<dbReference type="Proteomes" id="UP000324233">
    <property type="component" value="Chromosome"/>
</dbReference>